<reference evidence="1" key="1">
    <citation type="submission" date="2013-12" db="EMBL/GenBank/DDBJ databases">
        <title>The Genome Sequence of Aphanomyces astaci APO3.</title>
        <authorList>
            <consortium name="The Broad Institute Genomics Platform"/>
            <person name="Russ C."/>
            <person name="Tyler B."/>
            <person name="van West P."/>
            <person name="Dieguez-Uribeondo J."/>
            <person name="Young S.K."/>
            <person name="Zeng Q."/>
            <person name="Gargeya S."/>
            <person name="Fitzgerald M."/>
            <person name="Abouelleil A."/>
            <person name="Alvarado L."/>
            <person name="Chapman S.B."/>
            <person name="Gainer-Dewar J."/>
            <person name="Goldberg J."/>
            <person name="Griggs A."/>
            <person name="Gujja S."/>
            <person name="Hansen M."/>
            <person name="Howarth C."/>
            <person name="Imamovic A."/>
            <person name="Ireland A."/>
            <person name="Larimer J."/>
            <person name="McCowan C."/>
            <person name="Murphy C."/>
            <person name="Pearson M."/>
            <person name="Poon T.W."/>
            <person name="Priest M."/>
            <person name="Roberts A."/>
            <person name="Saif S."/>
            <person name="Shea T."/>
            <person name="Sykes S."/>
            <person name="Wortman J."/>
            <person name="Nusbaum C."/>
            <person name="Birren B."/>
        </authorList>
    </citation>
    <scope>NUCLEOTIDE SEQUENCE [LARGE SCALE GENOMIC DNA]</scope>
    <source>
        <strain evidence="1">APO3</strain>
    </source>
</reference>
<evidence type="ECO:0000313" key="1">
    <source>
        <dbReference type="EMBL" id="ETV69541.1"/>
    </source>
</evidence>
<name>W4FRG2_APHAT</name>
<gene>
    <name evidence="1" type="ORF">H257_14777</name>
</gene>
<dbReference type="GeneID" id="20816773"/>
<dbReference type="AlphaFoldDB" id="W4FRG2"/>
<dbReference type="EMBL" id="KI913175">
    <property type="protein sequence ID" value="ETV69541.1"/>
    <property type="molecule type" value="Genomic_DNA"/>
</dbReference>
<organism evidence="1">
    <name type="scientific">Aphanomyces astaci</name>
    <name type="common">Crayfish plague agent</name>
    <dbReference type="NCBI Taxonomy" id="112090"/>
    <lineage>
        <taxon>Eukaryota</taxon>
        <taxon>Sar</taxon>
        <taxon>Stramenopiles</taxon>
        <taxon>Oomycota</taxon>
        <taxon>Saprolegniomycetes</taxon>
        <taxon>Saprolegniales</taxon>
        <taxon>Verrucalvaceae</taxon>
        <taxon>Aphanomyces</taxon>
    </lineage>
</organism>
<sequence length="66" mass="7557">MLHDARSSADCIASDDEPHTLNDVVSRKKWTPVGRQIEFPMKINNLVYSPLWPGMDNMVLPRTSHH</sequence>
<protein>
    <submittedName>
        <fullName evidence="1">Uncharacterized protein</fullName>
    </submittedName>
</protein>
<dbReference type="RefSeq" id="XP_009840965.1">
    <property type="nucleotide sequence ID" value="XM_009842663.1"/>
</dbReference>
<proteinExistence type="predicted"/>
<accession>W4FRG2</accession>
<dbReference type="VEuPathDB" id="FungiDB:H257_14777"/>